<feature type="compositionally biased region" description="Polar residues" evidence="1">
    <location>
        <begin position="931"/>
        <end position="941"/>
    </location>
</feature>
<sequence length="987" mass="101574">MWSYFDATSNATITGPNNSRLRSLDHVIEYLKTEGTCKCGLECPLFIHKVFNFDARIPSKLVPVKSRPELSQSGCKHCVIDYLDVLNPQQPSEIAVKQANDAKLPPFSAAQKRGPGRPRNPVSKSRKVGVRKPDLDRPTSPLHNIPLPVPSCIANSPVQSVPTNIAVEQGPLPSFATIVSSSKLFNPGAGLGNTMLASSSITSAVSSAPLTTTSLQSSKTTVTASSVTVTSSASFTSPASTAQAVAEVSKTTASVTSSMVVSHQRVAVVPASLPSRNPPQSALAKCSSSPGIGTTSVPLTTSAPSINKPGKETVISNSTASVVSTSVTTIPVTKQDVRSVDNASKLPNVKVSSKVTVPRSKSTKSYGPRKTVAATLKAAAATAKVPTVSSEAARAGIDSPLQRPYVVTTTTATALSSEKGAAVNSVSKLSPQVLTTPCVSTTVQAPALFHSVLKDAIIKEQGRVVSSPSTTTATVTSAAHLTPSHGSRSTQPVNSAPSHSKSGATKEITQATTALIQGVKASHVPPTIPQHVPAHRPQLPVTGYSLVNAGGGFCGQASLANSTGQQQNAQAGTVAQSAVQLPPSSIYGQVQNTVGSSQIPSLQIATSQTQGGVFFQGNGNQVFQMNVDSSQLKGAYQLHGALYQGAIPATFLATANASKAAPSNTPGGIAQAMYPTNPYMLGIVMPTAIPQPNQSGQSVPTTATSPSAAVAAAASVASYSYPTQNAAIAAAFESFVPIAPAASPRFSQTLAHLASAYTPFLPRGAVQGSPPVAPVAPVAPVQFAAQRMLPMNTMHNQAGGNGQMGPTVLNLGDYTVKYPTINTVKPGSYGSQPSTVSNVGPANTHPQTAVVAAMPYVAFGQLNHPRFPFSLNFASPGVSTNPSVTSSSSSPACSFVTSATTPHQYGAGVNTDSHSAGAVLGYVAMPFSTNTGGASHSSSSPNPLPGSAFSPPPAMPVQVMVIKGWMYQDRWSNTCRHGAQTRVYLRR</sequence>
<dbReference type="AlphaFoldDB" id="A0A9X0DBC7"/>
<organism evidence="2 3">
    <name type="scientific">Desmophyllum pertusum</name>
    <dbReference type="NCBI Taxonomy" id="174260"/>
    <lineage>
        <taxon>Eukaryota</taxon>
        <taxon>Metazoa</taxon>
        <taxon>Cnidaria</taxon>
        <taxon>Anthozoa</taxon>
        <taxon>Hexacorallia</taxon>
        <taxon>Scleractinia</taxon>
        <taxon>Caryophylliina</taxon>
        <taxon>Caryophylliidae</taxon>
        <taxon>Desmophyllum</taxon>
    </lineage>
</organism>
<accession>A0A9X0DBC7</accession>
<dbReference type="GO" id="GO:0010369">
    <property type="term" value="C:chromocenter"/>
    <property type="evidence" value="ECO:0007669"/>
    <property type="project" value="TreeGrafter"/>
</dbReference>
<feature type="compositionally biased region" description="Polar residues" evidence="1">
    <location>
        <begin position="484"/>
        <end position="505"/>
    </location>
</feature>
<dbReference type="GO" id="GO:0005634">
    <property type="term" value="C:nucleus"/>
    <property type="evidence" value="ECO:0007669"/>
    <property type="project" value="TreeGrafter"/>
</dbReference>
<proteinExistence type="predicted"/>
<dbReference type="GO" id="GO:0003682">
    <property type="term" value="F:chromatin binding"/>
    <property type="evidence" value="ECO:0007669"/>
    <property type="project" value="TreeGrafter"/>
</dbReference>
<dbReference type="Proteomes" id="UP001163046">
    <property type="component" value="Unassembled WGS sequence"/>
</dbReference>
<gene>
    <name evidence="2" type="primary">MBD5</name>
    <name evidence="2" type="ORF">OS493_016134</name>
</gene>
<protein>
    <submittedName>
        <fullName evidence="2">Positive regulation of growth hormone receptor signaling pathway</fullName>
    </submittedName>
</protein>
<comment type="caution">
    <text evidence="2">The sequence shown here is derived from an EMBL/GenBank/DDBJ whole genome shotgun (WGS) entry which is preliminary data.</text>
</comment>
<dbReference type="OrthoDB" id="641149at2759"/>
<dbReference type="EMBL" id="MU825404">
    <property type="protein sequence ID" value="KAJ7391844.1"/>
    <property type="molecule type" value="Genomic_DNA"/>
</dbReference>
<keyword evidence="2" id="KW-0675">Receptor</keyword>
<dbReference type="PANTHER" id="PTHR16112:SF16">
    <property type="entry name" value="SIX-BANDED, ISOFORM H"/>
    <property type="match status" value="1"/>
</dbReference>
<feature type="compositionally biased region" description="Low complexity" evidence="1">
    <location>
        <begin position="464"/>
        <end position="479"/>
    </location>
</feature>
<evidence type="ECO:0000313" key="2">
    <source>
        <dbReference type="EMBL" id="KAJ7391844.1"/>
    </source>
</evidence>
<reference evidence="2" key="1">
    <citation type="submission" date="2023-01" db="EMBL/GenBank/DDBJ databases">
        <title>Genome assembly of the deep-sea coral Lophelia pertusa.</title>
        <authorList>
            <person name="Herrera S."/>
            <person name="Cordes E."/>
        </authorList>
    </citation>
    <scope>NUCLEOTIDE SEQUENCE</scope>
    <source>
        <strain evidence="2">USNM1676648</strain>
        <tissue evidence="2">Polyp</tissue>
    </source>
</reference>
<evidence type="ECO:0000256" key="1">
    <source>
        <dbReference type="SAM" id="MobiDB-lite"/>
    </source>
</evidence>
<evidence type="ECO:0000313" key="3">
    <source>
        <dbReference type="Proteomes" id="UP001163046"/>
    </source>
</evidence>
<dbReference type="PANTHER" id="PTHR16112">
    <property type="entry name" value="METHYL-CPG BINDING PROTEIN, DROSOPHILA"/>
    <property type="match status" value="1"/>
</dbReference>
<name>A0A9X0DBC7_9CNID</name>
<feature type="region of interest" description="Disordered" evidence="1">
    <location>
        <begin position="931"/>
        <end position="950"/>
    </location>
</feature>
<feature type="region of interest" description="Disordered" evidence="1">
    <location>
        <begin position="106"/>
        <end position="144"/>
    </location>
</feature>
<keyword evidence="3" id="KW-1185">Reference proteome</keyword>
<feature type="region of interest" description="Disordered" evidence="1">
    <location>
        <begin position="463"/>
        <end position="505"/>
    </location>
</feature>